<evidence type="ECO:0000313" key="3">
    <source>
        <dbReference type="Proteomes" id="UP000004097"/>
    </source>
</evidence>
<evidence type="ECO:0000256" key="1">
    <source>
        <dbReference type="SAM" id="Phobius"/>
    </source>
</evidence>
<name>E7MPS3_9FIRM</name>
<reference evidence="2 3" key="1">
    <citation type="submission" date="2010-08" db="EMBL/GenBank/DDBJ databases">
        <authorList>
            <person name="Weinstock G."/>
            <person name="Sodergren E."/>
            <person name="Clifton S."/>
            <person name="Fulton L."/>
            <person name="Fulton B."/>
            <person name="Courtney L."/>
            <person name="Fronick C."/>
            <person name="Harrison M."/>
            <person name="Strong C."/>
            <person name="Farmer C."/>
            <person name="Delahaunty K."/>
            <person name="Markovic C."/>
            <person name="Hall O."/>
            <person name="Minx P."/>
            <person name="Tomlinson C."/>
            <person name="Mitreva M."/>
            <person name="Hou S."/>
            <person name="Chen J."/>
            <person name="Wollam A."/>
            <person name="Pepin K.H."/>
            <person name="Johnson M."/>
            <person name="Bhonagiri V."/>
            <person name="Zhang X."/>
            <person name="Suruliraj S."/>
            <person name="Warren W."/>
            <person name="Chinwalla A."/>
            <person name="Mardis E.R."/>
            <person name="Wilson R.K."/>
        </authorList>
    </citation>
    <scope>NUCLEOTIDE SEQUENCE [LARGE SCALE GENOMIC DNA]</scope>
    <source>
        <strain evidence="2 3">F0204</strain>
    </source>
</reference>
<dbReference type="HOGENOM" id="CLU_2920342_0_0_9"/>
<gene>
    <name evidence="2" type="ORF">HMPREF9430_01648</name>
</gene>
<dbReference type="Proteomes" id="UP000004097">
    <property type="component" value="Unassembled WGS sequence"/>
</dbReference>
<proteinExistence type="predicted"/>
<organism evidence="2 3">
    <name type="scientific">Solobacterium moorei F0204</name>
    <dbReference type="NCBI Taxonomy" id="706433"/>
    <lineage>
        <taxon>Bacteria</taxon>
        <taxon>Bacillati</taxon>
        <taxon>Bacillota</taxon>
        <taxon>Erysipelotrichia</taxon>
        <taxon>Erysipelotrichales</taxon>
        <taxon>Erysipelotrichaceae</taxon>
        <taxon>Solobacterium</taxon>
    </lineage>
</organism>
<keyword evidence="1" id="KW-0812">Transmembrane</keyword>
<keyword evidence="1" id="KW-0472">Membrane</keyword>
<dbReference type="STRING" id="706433.HMPREF9430_01648"/>
<feature type="transmembrane region" description="Helical" evidence="1">
    <location>
        <begin position="12"/>
        <end position="30"/>
    </location>
</feature>
<accession>E7MPS3</accession>
<protein>
    <submittedName>
        <fullName evidence="2">Uncharacterized protein</fullName>
    </submittedName>
</protein>
<evidence type="ECO:0000313" key="2">
    <source>
        <dbReference type="EMBL" id="EFW23842.1"/>
    </source>
</evidence>
<comment type="caution">
    <text evidence="2">The sequence shown here is derived from an EMBL/GenBank/DDBJ whole genome shotgun (WGS) entry which is preliminary data.</text>
</comment>
<sequence>MLETFDDFISLAVILVMLVLAVYCCLVMSSKKHLKLMQKRQEKHRNFLATLSDDSGCNSEE</sequence>
<keyword evidence="1" id="KW-1133">Transmembrane helix</keyword>
<keyword evidence="3" id="KW-1185">Reference proteome</keyword>
<dbReference type="EMBL" id="AECQ01000031">
    <property type="protein sequence ID" value="EFW23842.1"/>
    <property type="molecule type" value="Genomic_DNA"/>
</dbReference>
<dbReference type="AlphaFoldDB" id="E7MPS3"/>